<evidence type="ECO:0000313" key="2">
    <source>
        <dbReference type="EMBL" id="GAA4351986.1"/>
    </source>
</evidence>
<dbReference type="PANTHER" id="PTHR34219">
    <property type="entry name" value="IRON-REGULATED INNER MEMBRANE PROTEIN-RELATED"/>
    <property type="match status" value="1"/>
</dbReference>
<evidence type="ECO:0000256" key="1">
    <source>
        <dbReference type="SAM" id="Phobius"/>
    </source>
</evidence>
<keyword evidence="1" id="KW-0812">Transmembrane</keyword>
<keyword evidence="1" id="KW-1133">Transmembrane helix</keyword>
<dbReference type="RefSeq" id="WP_223579718.1">
    <property type="nucleotide sequence ID" value="NZ_BAABFU010000003.1"/>
</dbReference>
<dbReference type="InterPro" id="IPR005625">
    <property type="entry name" value="PepSY-ass_TM"/>
</dbReference>
<dbReference type="PANTHER" id="PTHR34219:SF3">
    <property type="entry name" value="BLL7967 PROTEIN"/>
    <property type="match status" value="1"/>
</dbReference>
<proteinExistence type="predicted"/>
<dbReference type="Proteomes" id="UP001501294">
    <property type="component" value="Unassembled WGS sequence"/>
</dbReference>
<keyword evidence="3" id="KW-1185">Reference proteome</keyword>
<protein>
    <recommendedName>
        <fullName evidence="4">PepSY domain-containing protein</fullName>
    </recommendedName>
</protein>
<dbReference type="Pfam" id="PF03929">
    <property type="entry name" value="PepSY_TM"/>
    <property type="match status" value="1"/>
</dbReference>
<name>A0ABP8I5V1_9GAMM</name>
<evidence type="ECO:0000313" key="3">
    <source>
        <dbReference type="Proteomes" id="UP001501294"/>
    </source>
</evidence>
<comment type="caution">
    <text evidence="2">The sequence shown here is derived from an EMBL/GenBank/DDBJ whole genome shotgun (WGS) entry which is preliminary data.</text>
</comment>
<feature type="transmembrane region" description="Helical" evidence="1">
    <location>
        <begin position="177"/>
        <end position="197"/>
    </location>
</feature>
<evidence type="ECO:0008006" key="4">
    <source>
        <dbReference type="Google" id="ProtNLM"/>
    </source>
</evidence>
<keyword evidence="1" id="KW-0472">Membrane</keyword>
<reference evidence="3" key="1">
    <citation type="journal article" date="2019" name="Int. J. Syst. Evol. Microbiol.">
        <title>The Global Catalogue of Microorganisms (GCM) 10K type strain sequencing project: providing services to taxonomists for standard genome sequencing and annotation.</title>
        <authorList>
            <consortium name="The Broad Institute Genomics Platform"/>
            <consortium name="The Broad Institute Genome Sequencing Center for Infectious Disease"/>
            <person name="Wu L."/>
            <person name="Ma J."/>
        </authorList>
    </citation>
    <scope>NUCLEOTIDE SEQUENCE [LARGE SCALE GENOMIC DNA]</scope>
    <source>
        <strain evidence="3">JCM 17727</strain>
    </source>
</reference>
<gene>
    <name evidence="2" type="ORF">GCM10023150_19240</name>
</gene>
<accession>A0ABP8I5V1</accession>
<feature type="transmembrane region" description="Helical" evidence="1">
    <location>
        <begin position="7"/>
        <end position="27"/>
    </location>
</feature>
<sequence>MLIHKWLGLALSLWLLLVTITGTILLYKNDLLVLTYPQLEQSKQATQQEAIDIIQSGLMSPDSRYVFVPTDLHPWVEAIEVSGDRAYYSTEGELLVQRSKYGDWISWFVEFHHHLLLDGVGEELQGIFGLLTILILITGLIKWWPKGKWQKRDLGITFSRPGKKRWGQTLWQSHRTLGVVLLIPIVILVFTGTAMIYSQAFNSGLNSVFPQHHRQPVDYAPIIEKQNQVAQNLPSDWATRLQQVSTVLPDLRPVMIYVNSDKLRMKQPEEWHPNGRSYVSFHPNTSQISEITNYRDQTLGTKISQTFYALHIAEVGGLMYFSIAVISGIALVWVTVSGFWFWLWCRAKQKLAKQKRRLKKIEK</sequence>
<feature type="transmembrane region" description="Helical" evidence="1">
    <location>
        <begin position="124"/>
        <end position="144"/>
    </location>
</feature>
<feature type="transmembrane region" description="Helical" evidence="1">
    <location>
        <begin position="318"/>
        <end position="345"/>
    </location>
</feature>
<organism evidence="2 3">
    <name type="scientific">Kangiella taiwanensis</name>
    <dbReference type="NCBI Taxonomy" id="1079179"/>
    <lineage>
        <taxon>Bacteria</taxon>
        <taxon>Pseudomonadati</taxon>
        <taxon>Pseudomonadota</taxon>
        <taxon>Gammaproteobacteria</taxon>
        <taxon>Kangiellales</taxon>
        <taxon>Kangiellaceae</taxon>
        <taxon>Kangiella</taxon>
    </lineage>
</organism>
<dbReference type="EMBL" id="BAABFU010000003">
    <property type="protein sequence ID" value="GAA4351986.1"/>
    <property type="molecule type" value="Genomic_DNA"/>
</dbReference>